<dbReference type="Proteomes" id="UP000053424">
    <property type="component" value="Unassembled WGS sequence"/>
</dbReference>
<proteinExistence type="predicted"/>
<reference evidence="3" key="2">
    <citation type="submission" date="2015-01" db="EMBL/GenBank/DDBJ databases">
        <title>Evolutionary Origins and Diversification of the Mycorrhizal Mutualists.</title>
        <authorList>
            <consortium name="DOE Joint Genome Institute"/>
            <consortium name="Mycorrhizal Genomics Consortium"/>
            <person name="Kohler A."/>
            <person name="Kuo A."/>
            <person name="Nagy L.G."/>
            <person name="Floudas D."/>
            <person name="Copeland A."/>
            <person name="Barry K.W."/>
            <person name="Cichocki N."/>
            <person name="Veneault-Fourrey C."/>
            <person name="LaButti K."/>
            <person name="Lindquist E.A."/>
            <person name="Lipzen A."/>
            <person name="Lundell T."/>
            <person name="Morin E."/>
            <person name="Murat C."/>
            <person name="Riley R."/>
            <person name="Ohm R."/>
            <person name="Sun H."/>
            <person name="Tunlid A."/>
            <person name="Henrissat B."/>
            <person name="Grigoriev I.V."/>
            <person name="Hibbett D.S."/>
            <person name="Martin F."/>
        </authorList>
    </citation>
    <scope>NUCLEOTIDE SEQUENCE [LARGE SCALE GENOMIC DNA]</scope>
    <source>
        <strain evidence="3">h7</strain>
    </source>
</reference>
<sequence>MKSGVLAVVNCSRPSPSTCVEPVTQSSIGICELPVELLTTILEHLDWKDVLRIRKVCKTLQEVSKTRSVWLNLCHPHLFPTATAPRSLYLERPIKLYTSHDLELLFLRLKSSDIGWKTDDKFPARRRQIVTTNIAKCMYLVEGGRWLLVVSVTGSITYFDLDASTPTESLLVPDQFDLPVPYRFRPKSEAKVAMAIDRDNDSAFLAFNLLVSFSSSRNYDPKAQVVQIWRVALSLDDQHQGIGLTAERLASFPLETCIGAVSCLSIHGPHVALSLISVDHEDCHLTFIIDWKQADGDQTDYPRRLVHPPDAREPAALHLLPGNKLITVAHDGVMVFDYLTVPETSSLPPFDFTDETIIPIWEERDLAYITGLRESSISSPFFCSHSIRFSIAKGKNMYGVIINYPYNEDPTEPLAEVVKLLGTVDFSHSYERYGYNKAAFCFGVTTCLLAYSWPDEQNPEPIAVPLEKEVNLGACYFGPFLDESSGRVIASADFAYEVKHGHDVWDFALIYK</sequence>
<reference evidence="2 3" key="1">
    <citation type="submission" date="2014-04" db="EMBL/GenBank/DDBJ databases">
        <authorList>
            <consortium name="DOE Joint Genome Institute"/>
            <person name="Kuo A."/>
            <person name="Gay G."/>
            <person name="Dore J."/>
            <person name="Kohler A."/>
            <person name="Nagy L.G."/>
            <person name="Floudas D."/>
            <person name="Copeland A."/>
            <person name="Barry K.W."/>
            <person name="Cichocki N."/>
            <person name="Veneault-Fourrey C."/>
            <person name="LaButti K."/>
            <person name="Lindquist E.A."/>
            <person name="Lipzen A."/>
            <person name="Lundell T."/>
            <person name="Morin E."/>
            <person name="Murat C."/>
            <person name="Sun H."/>
            <person name="Tunlid A."/>
            <person name="Henrissat B."/>
            <person name="Grigoriev I.V."/>
            <person name="Hibbett D.S."/>
            <person name="Martin F."/>
            <person name="Nordberg H.P."/>
            <person name="Cantor M.N."/>
            <person name="Hua S.X."/>
        </authorList>
    </citation>
    <scope>NUCLEOTIDE SEQUENCE [LARGE SCALE GENOMIC DNA]</scope>
    <source>
        <strain evidence="3">h7</strain>
    </source>
</reference>
<keyword evidence="3" id="KW-1185">Reference proteome</keyword>
<evidence type="ECO:0000313" key="2">
    <source>
        <dbReference type="EMBL" id="KIM36610.1"/>
    </source>
</evidence>
<accession>A0A0C3BIV5</accession>
<dbReference type="InterPro" id="IPR001810">
    <property type="entry name" value="F-box_dom"/>
</dbReference>
<dbReference type="SMART" id="SM00256">
    <property type="entry name" value="FBOX"/>
    <property type="match status" value="1"/>
</dbReference>
<dbReference type="PROSITE" id="PS50181">
    <property type="entry name" value="FBOX"/>
    <property type="match status" value="1"/>
</dbReference>
<name>A0A0C3BIV5_HEBCY</name>
<dbReference type="InterPro" id="IPR036047">
    <property type="entry name" value="F-box-like_dom_sf"/>
</dbReference>
<organism evidence="2 3">
    <name type="scientific">Hebeloma cylindrosporum</name>
    <dbReference type="NCBI Taxonomy" id="76867"/>
    <lineage>
        <taxon>Eukaryota</taxon>
        <taxon>Fungi</taxon>
        <taxon>Dikarya</taxon>
        <taxon>Basidiomycota</taxon>
        <taxon>Agaricomycotina</taxon>
        <taxon>Agaricomycetes</taxon>
        <taxon>Agaricomycetidae</taxon>
        <taxon>Agaricales</taxon>
        <taxon>Agaricineae</taxon>
        <taxon>Hymenogastraceae</taxon>
        <taxon>Hebeloma</taxon>
    </lineage>
</organism>
<feature type="domain" description="F-box" evidence="1">
    <location>
        <begin position="27"/>
        <end position="73"/>
    </location>
</feature>
<evidence type="ECO:0000259" key="1">
    <source>
        <dbReference type="PROSITE" id="PS50181"/>
    </source>
</evidence>
<dbReference type="Pfam" id="PF12937">
    <property type="entry name" value="F-box-like"/>
    <property type="match status" value="1"/>
</dbReference>
<gene>
    <name evidence="2" type="ORF">M413DRAFT_448969</name>
</gene>
<dbReference type="HOGENOM" id="CLU_040563_0_0_1"/>
<dbReference type="EMBL" id="KN831803">
    <property type="protein sequence ID" value="KIM36610.1"/>
    <property type="molecule type" value="Genomic_DNA"/>
</dbReference>
<dbReference type="AlphaFoldDB" id="A0A0C3BIV5"/>
<dbReference type="OrthoDB" id="2885124at2759"/>
<protein>
    <recommendedName>
        <fullName evidence="1">F-box domain-containing protein</fullName>
    </recommendedName>
</protein>
<dbReference type="Gene3D" id="1.20.1280.50">
    <property type="match status" value="1"/>
</dbReference>
<evidence type="ECO:0000313" key="3">
    <source>
        <dbReference type="Proteomes" id="UP000053424"/>
    </source>
</evidence>
<dbReference type="SUPFAM" id="SSF81383">
    <property type="entry name" value="F-box domain"/>
    <property type="match status" value="1"/>
</dbReference>